<proteinExistence type="inferred from homology"/>
<dbReference type="PANTHER" id="PTHR30537:SF1">
    <property type="entry name" value="HTH-TYPE TRANSCRIPTIONAL REGULATOR PGRR"/>
    <property type="match status" value="1"/>
</dbReference>
<dbReference type="Gene3D" id="1.10.10.10">
    <property type="entry name" value="Winged helix-like DNA-binding domain superfamily/Winged helix DNA-binding domain"/>
    <property type="match status" value="1"/>
</dbReference>
<evidence type="ECO:0000313" key="7">
    <source>
        <dbReference type="Proteomes" id="UP001548832"/>
    </source>
</evidence>
<keyword evidence="7" id="KW-1185">Reference proteome</keyword>
<gene>
    <name evidence="6" type="ORF">ABVQ20_06775</name>
</gene>
<accession>A0ABV2D9G1</accession>
<feature type="domain" description="HTH lysR-type" evidence="5">
    <location>
        <begin position="1"/>
        <end position="61"/>
    </location>
</feature>
<dbReference type="InterPro" id="IPR036388">
    <property type="entry name" value="WH-like_DNA-bd_sf"/>
</dbReference>
<dbReference type="SUPFAM" id="SSF46785">
    <property type="entry name" value="Winged helix' DNA-binding domain"/>
    <property type="match status" value="1"/>
</dbReference>
<evidence type="ECO:0000256" key="3">
    <source>
        <dbReference type="ARBA" id="ARBA00023125"/>
    </source>
</evidence>
<dbReference type="PANTHER" id="PTHR30537">
    <property type="entry name" value="HTH-TYPE TRANSCRIPTIONAL REGULATOR"/>
    <property type="match status" value="1"/>
</dbReference>
<dbReference type="InterPro" id="IPR058163">
    <property type="entry name" value="LysR-type_TF_proteobact-type"/>
</dbReference>
<dbReference type="InterPro" id="IPR036390">
    <property type="entry name" value="WH_DNA-bd_sf"/>
</dbReference>
<protein>
    <submittedName>
        <fullName evidence="6">LysR family transcriptional regulator</fullName>
    </submittedName>
</protein>
<organism evidence="6 7">
    <name type="scientific">Mesorhizobium shangrilense</name>
    <dbReference type="NCBI Taxonomy" id="460060"/>
    <lineage>
        <taxon>Bacteria</taxon>
        <taxon>Pseudomonadati</taxon>
        <taxon>Pseudomonadota</taxon>
        <taxon>Alphaproteobacteria</taxon>
        <taxon>Hyphomicrobiales</taxon>
        <taxon>Phyllobacteriaceae</taxon>
        <taxon>Mesorhizobium</taxon>
    </lineage>
</organism>
<keyword evidence="3" id="KW-0238">DNA-binding</keyword>
<name>A0ABV2D9G1_9HYPH</name>
<evidence type="ECO:0000256" key="1">
    <source>
        <dbReference type="ARBA" id="ARBA00009437"/>
    </source>
</evidence>
<dbReference type="Proteomes" id="UP001548832">
    <property type="component" value="Unassembled WGS sequence"/>
</dbReference>
<dbReference type="EMBL" id="JBEWSZ010000001">
    <property type="protein sequence ID" value="MET2826675.1"/>
    <property type="molecule type" value="Genomic_DNA"/>
</dbReference>
<comment type="similarity">
    <text evidence="1">Belongs to the LysR transcriptional regulatory family.</text>
</comment>
<evidence type="ECO:0000259" key="5">
    <source>
        <dbReference type="PROSITE" id="PS50931"/>
    </source>
</evidence>
<dbReference type="CDD" id="cd08474">
    <property type="entry name" value="PBP2_CrgA_like_5"/>
    <property type="match status" value="1"/>
</dbReference>
<sequence>MDRDLLGHLPVIVAVARRGGFAMAAAELGMSPSAVSHAVRLVEERIGQPLFARTTRSVALTEAGEALVAAAEPALEDITDRIERIRSVKGRASGLLKLNVPRLALPLALMPILAAMAQRYPDVTVEIATDERLSDIVGEGFDAGIRLGEMIAEDMVTVRLTQSFRTIIVASPAYIDRHGKPRTLAELSSHNCIGYRLLRSRALYRWDLSDQGKEVSVEARGSVVVTDPLSAHEMALAGIGLAYLFEPLVRADIEAGRLVEVLRDASIDEPGLFLYFPRRAAMAPKLRAFIDTANEIGQASLRTPGRVA</sequence>
<evidence type="ECO:0000256" key="4">
    <source>
        <dbReference type="ARBA" id="ARBA00023163"/>
    </source>
</evidence>
<evidence type="ECO:0000313" key="6">
    <source>
        <dbReference type="EMBL" id="MET2826675.1"/>
    </source>
</evidence>
<dbReference type="SUPFAM" id="SSF53850">
    <property type="entry name" value="Periplasmic binding protein-like II"/>
    <property type="match status" value="1"/>
</dbReference>
<keyword evidence="2" id="KW-0805">Transcription regulation</keyword>
<dbReference type="RefSeq" id="WP_354458768.1">
    <property type="nucleotide sequence ID" value="NZ_JBEWSZ010000001.1"/>
</dbReference>
<keyword evidence="4" id="KW-0804">Transcription</keyword>
<dbReference type="Pfam" id="PF03466">
    <property type="entry name" value="LysR_substrate"/>
    <property type="match status" value="1"/>
</dbReference>
<reference evidence="6 7" key="1">
    <citation type="submission" date="2024-06" db="EMBL/GenBank/DDBJ databases">
        <authorList>
            <person name="Kim D.-U."/>
        </authorList>
    </citation>
    <scope>NUCLEOTIDE SEQUENCE [LARGE SCALE GENOMIC DNA]</scope>
    <source>
        <strain evidence="6 7">KACC15460</strain>
    </source>
</reference>
<evidence type="ECO:0000256" key="2">
    <source>
        <dbReference type="ARBA" id="ARBA00023015"/>
    </source>
</evidence>
<dbReference type="InterPro" id="IPR005119">
    <property type="entry name" value="LysR_subst-bd"/>
</dbReference>
<dbReference type="InterPro" id="IPR000847">
    <property type="entry name" value="LysR_HTH_N"/>
</dbReference>
<dbReference type="PROSITE" id="PS50931">
    <property type="entry name" value="HTH_LYSR"/>
    <property type="match status" value="1"/>
</dbReference>
<dbReference type="Gene3D" id="3.40.190.290">
    <property type="match status" value="1"/>
</dbReference>
<comment type="caution">
    <text evidence="6">The sequence shown here is derived from an EMBL/GenBank/DDBJ whole genome shotgun (WGS) entry which is preliminary data.</text>
</comment>
<dbReference type="Pfam" id="PF00126">
    <property type="entry name" value="HTH_1"/>
    <property type="match status" value="1"/>
</dbReference>